<dbReference type="PROSITE" id="PS51897">
    <property type="entry name" value="ANNEXIN_2"/>
    <property type="match status" value="1"/>
</dbReference>
<keyword evidence="4" id="KW-0106">Calcium</keyword>
<keyword evidence="4" id="KW-0111">Calcium/phospholipid-binding</keyword>
<dbReference type="GO" id="GO:0005886">
    <property type="term" value="C:plasma membrane"/>
    <property type="evidence" value="ECO:0007669"/>
    <property type="project" value="TreeGrafter"/>
</dbReference>
<reference evidence="6" key="1">
    <citation type="submission" date="2015-11" db="EMBL/GenBank/DDBJ databases">
        <title>De novo transcriptome assembly of four potential Pierce s Disease insect vectors from Arizona vineyards.</title>
        <authorList>
            <person name="Tassone E.E."/>
        </authorList>
    </citation>
    <scope>NUCLEOTIDE SEQUENCE</scope>
</reference>
<dbReference type="InterPro" id="IPR001464">
    <property type="entry name" value="Annexin"/>
</dbReference>
<dbReference type="GO" id="GO:0012506">
    <property type="term" value="C:vesicle membrane"/>
    <property type="evidence" value="ECO:0007669"/>
    <property type="project" value="TreeGrafter"/>
</dbReference>
<protein>
    <recommendedName>
        <fullName evidence="4">Annexin</fullName>
    </recommendedName>
</protein>
<accession>A0A1B6HGN4</accession>
<dbReference type="InterPro" id="IPR018252">
    <property type="entry name" value="Annexin_repeat_CS"/>
</dbReference>
<name>A0A1B6HGN4_9HEMI</name>
<dbReference type="GO" id="GO:0001786">
    <property type="term" value="F:phosphatidylserine binding"/>
    <property type="evidence" value="ECO:0007669"/>
    <property type="project" value="TreeGrafter"/>
</dbReference>
<evidence type="ECO:0000313" key="6">
    <source>
        <dbReference type="EMBL" id="JAS73838.1"/>
    </source>
</evidence>
<dbReference type="GO" id="GO:0005544">
    <property type="term" value="F:calcium-dependent phospholipid binding"/>
    <property type="evidence" value="ECO:0007669"/>
    <property type="project" value="UniProtKB-KW"/>
</dbReference>
<evidence type="ECO:0000256" key="4">
    <source>
        <dbReference type="RuleBase" id="RU003540"/>
    </source>
</evidence>
<evidence type="ECO:0000256" key="3">
    <source>
        <dbReference type="ARBA" id="ARBA00023216"/>
    </source>
</evidence>
<comment type="domain">
    <text evidence="4">A pair of annexin repeats may form one binding site for calcium and phospholipid.</text>
</comment>
<evidence type="ECO:0000256" key="5">
    <source>
        <dbReference type="SAM" id="MobiDB-lite"/>
    </source>
</evidence>
<feature type="compositionally biased region" description="Polar residues" evidence="5">
    <location>
        <begin position="142"/>
        <end position="168"/>
    </location>
</feature>
<organism evidence="6">
    <name type="scientific">Homalodisca liturata</name>
    <dbReference type="NCBI Taxonomy" id="320908"/>
    <lineage>
        <taxon>Eukaryota</taxon>
        <taxon>Metazoa</taxon>
        <taxon>Ecdysozoa</taxon>
        <taxon>Arthropoda</taxon>
        <taxon>Hexapoda</taxon>
        <taxon>Insecta</taxon>
        <taxon>Pterygota</taxon>
        <taxon>Neoptera</taxon>
        <taxon>Paraneoptera</taxon>
        <taxon>Hemiptera</taxon>
        <taxon>Auchenorrhyncha</taxon>
        <taxon>Membracoidea</taxon>
        <taxon>Cicadellidae</taxon>
        <taxon>Cicadellinae</taxon>
        <taxon>Proconiini</taxon>
        <taxon>Homalodisca</taxon>
    </lineage>
</organism>
<comment type="similarity">
    <text evidence="1 4">Belongs to the annexin family.</text>
</comment>
<feature type="compositionally biased region" description="Pro residues" evidence="5">
    <location>
        <begin position="1"/>
        <end position="15"/>
    </location>
</feature>
<dbReference type="InterPro" id="IPR018502">
    <property type="entry name" value="Annexin_repeat"/>
</dbReference>
<feature type="compositionally biased region" description="Pro residues" evidence="5">
    <location>
        <begin position="78"/>
        <end position="110"/>
    </location>
</feature>
<dbReference type="GO" id="GO:0005737">
    <property type="term" value="C:cytoplasm"/>
    <property type="evidence" value="ECO:0007669"/>
    <property type="project" value="TreeGrafter"/>
</dbReference>
<feature type="compositionally biased region" description="Low complexity" evidence="5">
    <location>
        <begin position="111"/>
        <end position="121"/>
    </location>
</feature>
<dbReference type="GO" id="GO:0005509">
    <property type="term" value="F:calcium ion binding"/>
    <property type="evidence" value="ECO:0007669"/>
    <property type="project" value="InterPro"/>
</dbReference>
<gene>
    <name evidence="6" type="ORF">g.45738</name>
</gene>
<dbReference type="EMBL" id="GECU01033868">
    <property type="protein sequence ID" value="JAS73838.1"/>
    <property type="molecule type" value="Transcribed_RNA"/>
</dbReference>
<keyword evidence="3 4" id="KW-0041">Annexin</keyword>
<dbReference type="AlphaFoldDB" id="A0A1B6HGN4"/>
<feature type="region of interest" description="Disordered" evidence="5">
    <location>
        <begin position="1"/>
        <end position="180"/>
    </location>
</feature>
<dbReference type="PRINTS" id="PR00196">
    <property type="entry name" value="ANNEXIN"/>
</dbReference>
<keyword evidence="2 4" id="KW-0677">Repeat</keyword>
<dbReference type="PROSITE" id="PS00223">
    <property type="entry name" value="ANNEXIN_1"/>
    <property type="match status" value="1"/>
</dbReference>
<dbReference type="Pfam" id="PF00191">
    <property type="entry name" value="Annexin"/>
    <property type="match status" value="1"/>
</dbReference>
<evidence type="ECO:0000256" key="2">
    <source>
        <dbReference type="ARBA" id="ARBA00022737"/>
    </source>
</evidence>
<feature type="compositionally biased region" description="Low complexity" evidence="5">
    <location>
        <begin position="16"/>
        <end position="25"/>
    </location>
</feature>
<feature type="compositionally biased region" description="Pro residues" evidence="5">
    <location>
        <begin position="122"/>
        <end position="136"/>
    </location>
</feature>
<feature type="compositionally biased region" description="Low complexity" evidence="5">
    <location>
        <begin position="48"/>
        <end position="68"/>
    </location>
</feature>
<dbReference type="FunFam" id="1.10.220.10:FF:000004">
    <property type="entry name" value="Annexin"/>
    <property type="match status" value="1"/>
</dbReference>
<dbReference type="GO" id="GO:0005634">
    <property type="term" value="C:nucleus"/>
    <property type="evidence" value="ECO:0007669"/>
    <property type="project" value="TreeGrafter"/>
</dbReference>
<evidence type="ECO:0000256" key="1">
    <source>
        <dbReference type="ARBA" id="ARBA00007831"/>
    </source>
</evidence>
<dbReference type="SMART" id="SM00335">
    <property type="entry name" value="ANX"/>
    <property type="match status" value="1"/>
</dbReference>
<dbReference type="PANTHER" id="PTHR10502:SF102">
    <property type="entry name" value="ANNEXIN B11"/>
    <property type="match status" value="1"/>
</dbReference>
<dbReference type="SUPFAM" id="SSF47874">
    <property type="entry name" value="Annexin"/>
    <property type="match status" value="1"/>
</dbReference>
<proteinExistence type="inferred from homology"/>
<dbReference type="Gene3D" id="1.10.220.10">
    <property type="entry name" value="Annexin"/>
    <property type="match status" value="1"/>
</dbReference>
<dbReference type="InterPro" id="IPR037104">
    <property type="entry name" value="Annexin_sf"/>
</dbReference>
<sequence length="264" mass="28198">MSYPGGYPPYPPHPQGPGQYPQPYQSTTPMAYPVYPGSAAPQGPISGYPSATPYPSNPSYPAYPSGQPGPYPGAGAPGYPPQQPYPSGQPSPYPSGQPSPYPSQPSPYPSQPSSYPSSQPGSYPPSQPGSYPPPQSGYPSSNTQGSPYHQQAYSGAPAQSQQAYSKGTPTVRPAHPFDPKSDAEILRKAMKGFGTDEKAIIQVLTNRTNAQRQEIAHQFKTMYGKDLISNLKSELSGNFEDLILALMTPIPEYQAKELHHALSG</sequence>
<feature type="non-terminal residue" evidence="6">
    <location>
        <position position="264"/>
    </location>
</feature>
<dbReference type="PANTHER" id="PTHR10502">
    <property type="entry name" value="ANNEXIN"/>
    <property type="match status" value="1"/>
</dbReference>